<dbReference type="PRINTS" id="PR00135">
    <property type="entry name" value="LYZLACT"/>
</dbReference>
<dbReference type="GO" id="GO:0003796">
    <property type="term" value="F:lysozyme activity"/>
    <property type="evidence" value="ECO:0007669"/>
    <property type="project" value="InterPro"/>
</dbReference>
<evidence type="ECO:0000259" key="4">
    <source>
        <dbReference type="PROSITE" id="PS00128"/>
    </source>
</evidence>
<dbReference type="KEGG" id="gsh:117357802"/>
<dbReference type="OrthoDB" id="17373at2759"/>
<dbReference type="PROSITE" id="PS00128">
    <property type="entry name" value="GLYCOSYL_HYDROL_F22_1"/>
    <property type="match status" value="1"/>
</dbReference>
<dbReference type="SUPFAM" id="SSF53955">
    <property type="entry name" value="Lysozyme-like"/>
    <property type="match status" value="1"/>
</dbReference>
<keyword evidence="2" id="KW-1015">Disulfide bond</keyword>
<organism evidence="5 6">
    <name type="scientific">Geotrypetes seraphini</name>
    <name type="common">Gaboon caecilian</name>
    <name type="synonym">Caecilia seraphini</name>
    <dbReference type="NCBI Taxonomy" id="260995"/>
    <lineage>
        <taxon>Eukaryota</taxon>
        <taxon>Metazoa</taxon>
        <taxon>Chordata</taxon>
        <taxon>Craniata</taxon>
        <taxon>Vertebrata</taxon>
        <taxon>Euteleostomi</taxon>
        <taxon>Amphibia</taxon>
        <taxon>Gymnophiona</taxon>
        <taxon>Geotrypetes</taxon>
    </lineage>
</organism>
<evidence type="ECO:0000313" key="6">
    <source>
        <dbReference type="RefSeq" id="XP_033794818.1"/>
    </source>
</evidence>
<dbReference type="CDD" id="cd16897">
    <property type="entry name" value="LYZ_C"/>
    <property type="match status" value="1"/>
</dbReference>
<sequence length="162" mass="18320">MPPEMEAHSEQLMDIKPARESDEMEKMKTLAVLVLLGICILKCEAIGHCEVVKAAKWAGLDGYKGYSAANYACLAYYASYYDTSLHNSPTEYGIFQINSAWWCNNSRRDNKACKIQCSALLDSNILDDIMCVKRIVQDPQGLNAWIPWKENCKGRDLSHFNC</sequence>
<dbReference type="InParanoid" id="A0A6P8R482"/>
<protein>
    <submittedName>
        <fullName evidence="6">Lysozyme C, milk isozyme-like isoform X1</fullName>
    </submittedName>
</protein>
<dbReference type="RefSeq" id="XP_033794818.1">
    <property type="nucleotide sequence ID" value="XM_033938927.1"/>
</dbReference>
<keyword evidence="5" id="KW-1185">Reference proteome</keyword>
<dbReference type="InterPro" id="IPR019799">
    <property type="entry name" value="Glyco_hydro_22_CS"/>
</dbReference>
<dbReference type="SMART" id="SM00263">
    <property type="entry name" value="LYZ1"/>
    <property type="match status" value="1"/>
</dbReference>
<dbReference type="InterPro" id="IPR023346">
    <property type="entry name" value="Lysozyme-like_dom_sf"/>
</dbReference>
<proteinExistence type="inferred from homology"/>
<reference evidence="6" key="1">
    <citation type="submission" date="2025-08" db="UniProtKB">
        <authorList>
            <consortium name="RefSeq"/>
        </authorList>
    </citation>
    <scope>IDENTIFICATION</scope>
</reference>
<dbReference type="FunFam" id="1.10.530.10:FF:000001">
    <property type="entry name" value="Lysozyme C"/>
    <property type="match status" value="1"/>
</dbReference>
<feature type="domain" description="Glycosyl hydrolases family 22 (GH22)" evidence="4">
    <location>
        <begin position="113"/>
        <end position="131"/>
    </location>
</feature>
<evidence type="ECO:0000256" key="1">
    <source>
        <dbReference type="ARBA" id="ARBA00010859"/>
    </source>
</evidence>
<evidence type="ECO:0000256" key="2">
    <source>
        <dbReference type="ARBA" id="ARBA00023157"/>
    </source>
</evidence>
<dbReference type="InterPro" id="IPR001916">
    <property type="entry name" value="Glyco_hydro_22"/>
</dbReference>
<dbReference type="AlphaFoldDB" id="A0A6P8R482"/>
<evidence type="ECO:0000313" key="5">
    <source>
        <dbReference type="Proteomes" id="UP000515159"/>
    </source>
</evidence>
<dbReference type="GeneID" id="117357802"/>
<dbReference type="Gene3D" id="1.10.530.10">
    <property type="match status" value="1"/>
</dbReference>
<dbReference type="PRINTS" id="PR00137">
    <property type="entry name" value="LYSOZYME"/>
</dbReference>
<dbReference type="InterPro" id="IPR000974">
    <property type="entry name" value="Glyco_hydro_22_lys"/>
</dbReference>
<dbReference type="PANTHER" id="PTHR11407:SF69">
    <property type="entry name" value="LYSOZYME C, MILK ISOZYME"/>
    <property type="match status" value="1"/>
</dbReference>
<name>A0A6P8R482_GEOSA</name>
<evidence type="ECO:0000256" key="3">
    <source>
        <dbReference type="RuleBase" id="RU004440"/>
    </source>
</evidence>
<dbReference type="PROSITE" id="PS51348">
    <property type="entry name" value="GLYCOSYL_HYDROL_F22_2"/>
    <property type="match status" value="1"/>
</dbReference>
<dbReference type="Pfam" id="PF00062">
    <property type="entry name" value="Lys"/>
    <property type="match status" value="1"/>
</dbReference>
<dbReference type="Proteomes" id="UP000515159">
    <property type="component" value="Chromosome 3"/>
</dbReference>
<accession>A0A6P8R482</accession>
<dbReference type="PANTHER" id="PTHR11407">
    <property type="entry name" value="LYSOZYME C"/>
    <property type="match status" value="1"/>
</dbReference>
<gene>
    <name evidence="6" type="primary">LOC117357802</name>
</gene>
<comment type="similarity">
    <text evidence="1 3">Belongs to the glycosyl hydrolase 22 family.</text>
</comment>